<dbReference type="InterPro" id="IPR049083">
    <property type="entry name" value="TACO1_YebC_N"/>
</dbReference>
<keyword evidence="4 6" id="KW-0238">DNA-binding</keyword>
<dbReference type="InterPro" id="IPR048300">
    <property type="entry name" value="TACO1_YebC-like_2nd/3rd_dom"/>
</dbReference>
<dbReference type="HAMAP" id="MF_00693">
    <property type="entry name" value="Transcrip_reg_TACO1"/>
    <property type="match status" value="1"/>
</dbReference>
<dbReference type="PANTHER" id="PTHR12532">
    <property type="entry name" value="TRANSLATIONAL ACTIVATOR OF CYTOCHROME C OXIDASE 1"/>
    <property type="match status" value="1"/>
</dbReference>
<sequence length="257" mass="28003">MIVQTEREAMAGHSQFKNIMHRKGRQDAIRSKMFSKLAREITVAAKQGAPDPAMNPRLRLAIQNAKSQSMPKDNIERAIKKASGGDVENYDEVRYEGYGPGGVAIIVEALTDNRNRTASNVRAAFTKSGGALGETGSVSFMFNRIGEIIYNLEAGTPDTIMEAAIEAGAEDVQTEETGHHILCAFENIGEVSKMLEATLGEAQSIKTVWKATTLAPVDEEKALSILRLLTTLEDDDDVQNVYANFDVSDEILAKLSP</sequence>
<dbReference type="Gene3D" id="1.10.10.200">
    <property type="match status" value="1"/>
</dbReference>
<comment type="similarity">
    <text evidence="1 6">Belongs to the TACO1 family.</text>
</comment>
<dbReference type="PANTHER" id="PTHR12532:SF6">
    <property type="entry name" value="TRANSCRIPTIONAL REGULATORY PROTEIN YEBC-RELATED"/>
    <property type="match status" value="1"/>
</dbReference>
<accession>E6Z1H3</accession>
<evidence type="ECO:0000256" key="2">
    <source>
        <dbReference type="ARBA" id="ARBA00022490"/>
    </source>
</evidence>
<evidence type="ECO:0000256" key="5">
    <source>
        <dbReference type="ARBA" id="ARBA00023163"/>
    </source>
</evidence>
<evidence type="ECO:0000313" key="9">
    <source>
        <dbReference type="EMBL" id="CBI82961.1"/>
    </source>
</evidence>
<dbReference type="GO" id="GO:0006355">
    <property type="term" value="P:regulation of DNA-templated transcription"/>
    <property type="evidence" value="ECO:0007669"/>
    <property type="project" value="UniProtKB-UniRule"/>
</dbReference>
<gene>
    <name evidence="9" type="ORF">BARSC_190234</name>
</gene>
<dbReference type="InterPro" id="IPR029072">
    <property type="entry name" value="YebC-like"/>
</dbReference>
<proteinExistence type="inferred from homology"/>
<evidence type="ECO:0000256" key="1">
    <source>
        <dbReference type="ARBA" id="ARBA00008724"/>
    </source>
</evidence>
<evidence type="ECO:0000259" key="7">
    <source>
        <dbReference type="Pfam" id="PF01709"/>
    </source>
</evidence>
<dbReference type="SUPFAM" id="SSF75625">
    <property type="entry name" value="YebC-like"/>
    <property type="match status" value="1"/>
</dbReference>
<dbReference type="FunFam" id="1.10.10.200:FF:000002">
    <property type="entry name" value="Probable transcriptional regulatory protein CLM62_37755"/>
    <property type="match status" value="1"/>
</dbReference>
<feature type="domain" description="TACO1/YebC-like second and third" evidence="7">
    <location>
        <begin position="90"/>
        <end position="245"/>
    </location>
</feature>
<dbReference type="EMBL" id="FN645524">
    <property type="protein sequence ID" value="CBI82961.1"/>
    <property type="molecule type" value="Genomic_DNA"/>
</dbReference>
<evidence type="ECO:0000256" key="3">
    <source>
        <dbReference type="ARBA" id="ARBA00023015"/>
    </source>
</evidence>
<keyword evidence="3 6" id="KW-0805">Transcription regulation</keyword>
<dbReference type="GO" id="GO:0003677">
    <property type="term" value="F:DNA binding"/>
    <property type="evidence" value="ECO:0007669"/>
    <property type="project" value="UniProtKB-UniRule"/>
</dbReference>
<dbReference type="NCBIfam" id="NF009044">
    <property type="entry name" value="PRK12378.1"/>
    <property type="match status" value="1"/>
</dbReference>
<dbReference type="InterPro" id="IPR002876">
    <property type="entry name" value="Transcrip_reg_TACO1-like"/>
</dbReference>
<dbReference type="Pfam" id="PF20772">
    <property type="entry name" value="TACO1_YebC_N"/>
    <property type="match status" value="1"/>
</dbReference>
<dbReference type="Gene3D" id="3.30.70.980">
    <property type="match status" value="2"/>
</dbReference>
<evidence type="ECO:0000256" key="6">
    <source>
        <dbReference type="HAMAP-Rule" id="MF_00693"/>
    </source>
</evidence>
<keyword evidence="2 6" id="KW-0963">Cytoplasm</keyword>
<keyword evidence="5 6" id="KW-0804">Transcription</keyword>
<dbReference type="AlphaFoldDB" id="E6Z1H3"/>
<protein>
    <recommendedName>
        <fullName evidence="6">Probable transcriptional regulatory protein BARSC_190234</fullName>
    </recommendedName>
</protein>
<comment type="subcellular location">
    <subcellularLocation>
        <location evidence="6">Cytoplasm</location>
    </subcellularLocation>
</comment>
<name>E6Z1H3_BARSR</name>
<evidence type="ECO:0000259" key="8">
    <source>
        <dbReference type="Pfam" id="PF20772"/>
    </source>
</evidence>
<dbReference type="NCBIfam" id="NF001030">
    <property type="entry name" value="PRK00110.1"/>
    <property type="match status" value="1"/>
</dbReference>
<dbReference type="Pfam" id="PF01709">
    <property type="entry name" value="Transcrip_reg"/>
    <property type="match status" value="1"/>
</dbReference>
<dbReference type="InterPro" id="IPR026564">
    <property type="entry name" value="Transcrip_reg_TACO1-like_dom3"/>
</dbReference>
<dbReference type="NCBIfam" id="TIGR01033">
    <property type="entry name" value="YebC/PmpR family DNA-binding transcriptional regulator"/>
    <property type="match status" value="1"/>
</dbReference>
<evidence type="ECO:0000256" key="4">
    <source>
        <dbReference type="ARBA" id="ARBA00023125"/>
    </source>
</evidence>
<organism evidence="9">
    <name type="scientific">Bartonella schoenbuchensis (strain DSM 13525 / NCTC 13165 / R1)</name>
    <dbReference type="NCBI Taxonomy" id="687861"/>
    <lineage>
        <taxon>Bacteria</taxon>
        <taxon>Pseudomonadati</taxon>
        <taxon>Pseudomonadota</taxon>
        <taxon>Alphaproteobacteria</taxon>
        <taxon>Hyphomicrobiales</taxon>
        <taxon>Bartonellaceae</taxon>
        <taxon>Bartonella</taxon>
    </lineage>
</organism>
<dbReference type="InterPro" id="IPR017856">
    <property type="entry name" value="Integrase-like_N"/>
</dbReference>
<reference evidence="9" key="1">
    <citation type="journal article" date="2011" name="PLoS Genet.">
        <title>Parallel evolution of a type IV secretion system in radiating lineages of the host-restricted bacterial pathogen Bartonella.</title>
        <authorList>
            <person name="Engel P."/>
            <person name="Salzburger W."/>
            <person name="Liesch M."/>
            <person name="Chang C.C."/>
            <person name="Maruyama S."/>
            <person name="Lanz C."/>
            <person name="Calteau A."/>
            <person name="Lajus A."/>
            <person name="Medigue C."/>
            <person name="Schuster S.C."/>
            <person name="Dehio C."/>
        </authorList>
    </citation>
    <scope>NUCLEOTIDE SEQUENCE</scope>
    <source>
        <strain evidence="9">R1</strain>
    </source>
</reference>
<dbReference type="GO" id="GO:0005829">
    <property type="term" value="C:cytosol"/>
    <property type="evidence" value="ECO:0007669"/>
    <property type="project" value="TreeGrafter"/>
</dbReference>
<feature type="domain" description="TACO1/YebC-like N-terminal" evidence="8">
    <location>
        <begin position="14"/>
        <end position="85"/>
    </location>
</feature>